<feature type="domain" description="GHMP kinase N-terminal" evidence="14">
    <location>
        <begin position="60"/>
        <end position="140"/>
    </location>
</feature>
<gene>
    <name evidence="13" type="primary">thrB</name>
    <name evidence="16" type="ORF">CKY47_19015</name>
</gene>
<dbReference type="PANTHER" id="PTHR20861">
    <property type="entry name" value="HOMOSERINE/4-DIPHOSPHOCYTIDYL-2-C-METHYL-D-ERYTHRITOL KINASE"/>
    <property type="match status" value="1"/>
</dbReference>
<organism evidence="16 17">
    <name type="scientific">Saccharothrix yanglingensis</name>
    <dbReference type="NCBI Taxonomy" id="659496"/>
    <lineage>
        <taxon>Bacteria</taxon>
        <taxon>Bacillati</taxon>
        <taxon>Actinomycetota</taxon>
        <taxon>Actinomycetes</taxon>
        <taxon>Pseudonocardiales</taxon>
        <taxon>Pseudonocardiaceae</taxon>
        <taxon>Saccharothrix</taxon>
    </lineage>
</organism>
<dbReference type="RefSeq" id="WP_306747262.1">
    <property type="nucleotide sequence ID" value="NZ_NSDM01000008.1"/>
</dbReference>
<dbReference type="Proteomes" id="UP001225605">
    <property type="component" value="Unassembled WGS sequence"/>
</dbReference>
<dbReference type="EMBL" id="NSDM01000008">
    <property type="protein sequence ID" value="MDQ2586039.1"/>
    <property type="molecule type" value="Genomic_DNA"/>
</dbReference>
<comment type="pathway">
    <text evidence="1 13">Amino-acid biosynthesis; L-threonine biosynthesis; L-threonine from L-aspartate: step 4/5.</text>
</comment>
<evidence type="ECO:0000256" key="9">
    <source>
        <dbReference type="ARBA" id="ARBA00022777"/>
    </source>
</evidence>
<dbReference type="PROSITE" id="PS00627">
    <property type="entry name" value="GHMP_KINASES_ATP"/>
    <property type="match status" value="1"/>
</dbReference>
<evidence type="ECO:0000256" key="1">
    <source>
        <dbReference type="ARBA" id="ARBA00005015"/>
    </source>
</evidence>
<comment type="catalytic activity">
    <reaction evidence="11 13">
        <text>L-homoserine + ATP = O-phospho-L-homoserine + ADP + H(+)</text>
        <dbReference type="Rhea" id="RHEA:13985"/>
        <dbReference type="ChEBI" id="CHEBI:15378"/>
        <dbReference type="ChEBI" id="CHEBI:30616"/>
        <dbReference type="ChEBI" id="CHEBI:57476"/>
        <dbReference type="ChEBI" id="CHEBI:57590"/>
        <dbReference type="ChEBI" id="CHEBI:456216"/>
        <dbReference type="EC" id="2.7.1.39"/>
    </reaction>
</comment>
<evidence type="ECO:0000256" key="2">
    <source>
        <dbReference type="ARBA" id="ARBA00007370"/>
    </source>
</evidence>
<feature type="domain" description="GHMP kinase C-terminal" evidence="15">
    <location>
        <begin position="208"/>
        <end position="260"/>
    </location>
</feature>
<evidence type="ECO:0000256" key="5">
    <source>
        <dbReference type="ARBA" id="ARBA00022605"/>
    </source>
</evidence>
<dbReference type="PIRSF" id="PIRSF000676">
    <property type="entry name" value="Homoser_kin"/>
    <property type="match status" value="1"/>
</dbReference>
<keyword evidence="5 13" id="KW-0028">Amino-acid biosynthesis</keyword>
<dbReference type="InterPro" id="IPR020568">
    <property type="entry name" value="Ribosomal_Su5_D2-typ_SF"/>
</dbReference>
<evidence type="ECO:0000259" key="14">
    <source>
        <dbReference type="Pfam" id="PF00288"/>
    </source>
</evidence>
<evidence type="ECO:0000256" key="3">
    <source>
        <dbReference type="ARBA" id="ARBA00012078"/>
    </source>
</evidence>
<dbReference type="EC" id="2.7.1.39" evidence="3 13"/>
<evidence type="ECO:0000256" key="12">
    <source>
        <dbReference type="ARBA" id="ARBA00049954"/>
    </source>
</evidence>
<keyword evidence="9 13" id="KW-0418">Kinase</keyword>
<dbReference type="InterPro" id="IPR013750">
    <property type="entry name" value="GHMP_kinase_C_dom"/>
</dbReference>
<dbReference type="Gene3D" id="3.30.230.10">
    <property type="match status" value="1"/>
</dbReference>
<dbReference type="InterPro" id="IPR006203">
    <property type="entry name" value="GHMP_knse_ATP-bd_CS"/>
</dbReference>
<comment type="similarity">
    <text evidence="2 13">Belongs to the GHMP kinase family. Homoserine kinase subfamily.</text>
</comment>
<keyword evidence="17" id="KW-1185">Reference proteome</keyword>
<evidence type="ECO:0000259" key="15">
    <source>
        <dbReference type="Pfam" id="PF08544"/>
    </source>
</evidence>
<keyword evidence="7 13" id="KW-0791">Threonine biosynthesis</keyword>
<sequence>MTTVRVTVPASTANLGSGFDALGMALGLHDELEFEVVGDGLRVEVAGEGAGGVPRDESHLVVRAFRAAAARLGLDVPGLRLRCRNAIPHARGLGSSSAAVVAGVGAAYGLAGRELDTTALQLAAEFDGHADNAAASMFGGVVIAWTEGDRFRAVRADPHPSLAPVVFVPAAESSTRTTRGLLPSKVPHEDAAFAAGRAALAVHALTTDPSLLLDALVDRLHEPYREPAWPATTRLVNALREAGVPAAVSGAGPTVLALPPHGELPPGLAHDGFGARRLPVDAAGVRVAPLG</sequence>
<name>A0ABU0X607_9PSEU</name>
<dbReference type="NCBIfam" id="TIGR00191">
    <property type="entry name" value="thrB"/>
    <property type="match status" value="1"/>
</dbReference>
<dbReference type="SUPFAM" id="SSF54211">
    <property type="entry name" value="Ribosomal protein S5 domain 2-like"/>
    <property type="match status" value="1"/>
</dbReference>
<dbReference type="HAMAP" id="MF_00384">
    <property type="entry name" value="Homoser_kinase"/>
    <property type="match status" value="1"/>
</dbReference>
<keyword evidence="6 13" id="KW-0808">Transferase</keyword>
<keyword evidence="13" id="KW-0963">Cytoplasm</keyword>
<evidence type="ECO:0000256" key="10">
    <source>
        <dbReference type="ARBA" id="ARBA00022840"/>
    </source>
</evidence>
<dbReference type="PRINTS" id="PR00958">
    <property type="entry name" value="HOMSERKINASE"/>
</dbReference>
<dbReference type="InterPro" id="IPR000870">
    <property type="entry name" value="Homoserine_kinase"/>
</dbReference>
<evidence type="ECO:0000256" key="8">
    <source>
        <dbReference type="ARBA" id="ARBA00022741"/>
    </source>
</evidence>
<dbReference type="SUPFAM" id="SSF55060">
    <property type="entry name" value="GHMP Kinase, C-terminal domain"/>
    <property type="match status" value="1"/>
</dbReference>
<dbReference type="InterPro" id="IPR014721">
    <property type="entry name" value="Ribsml_uS5_D2-typ_fold_subgr"/>
</dbReference>
<feature type="binding site" evidence="13">
    <location>
        <begin position="88"/>
        <end position="98"/>
    </location>
    <ligand>
        <name>ATP</name>
        <dbReference type="ChEBI" id="CHEBI:30616"/>
    </ligand>
</feature>
<dbReference type="Pfam" id="PF08544">
    <property type="entry name" value="GHMP_kinases_C"/>
    <property type="match status" value="1"/>
</dbReference>
<evidence type="ECO:0000313" key="17">
    <source>
        <dbReference type="Proteomes" id="UP001225605"/>
    </source>
</evidence>
<protein>
    <recommendedName>
        <fullName evidence="4 13">Homoserine kinase</fullName>
        <shortName evidence="13">HK</shortName>
        <shortName evidence="13">HSK</shortName>
        <ecNumber evidence="3 13">2.7.1.39</ecNumber>
    </recommendedName>
</protein>
<evidence type="ECO:0000256" key="6">
    <source>
        <dbReference type="ARBA" id="ARBA00022679"/>
    </source>
</evidence>
<evidence type="ECO:0000256" key="4">
    <source>
        <dbReference type="ARBA" id="ARBA00017858"/>
    </source>
</evidence>
<keyword evidence="8 13" id="KW-0547">Nucleotide-binding</keyword>
<comment type="subcellular location">
    <subcellularLocation>
        <location evidence="13">Cytoplasm</location>
    </subcellularLocation>
</comment>
<reference evidence="16 17" key="1">
    <citation type="submission" date="2017-06" db="EMBL/GenBank/DDBJ databases">
        <title>Cultured bacterium strain Saccharothrix yanglingensis Hhs.015.</title>
        <authorList>
            <person name="Xia Y."/>
        </authorList>
    </citation>
    <scope>NUCLEOTIDE SEQUENCE [LARGE SCALE GENOMIC DNA]</scope>
    <source>
        <strain evidence="16 17">Hhs.015</strain>
    </source>
</reference>
<dbReference type="InterPro" id="IPR006204">
    <property type="entry name" value="GHMP_kinase_N_dom"/>
</dbReference>
<comment type="caution">
    <text evidence="16">The sequence shown here is derived from an EMBL/GenBank/DDBJ whole genome shotgun (WGS) entry which is preliminary data.</text>
</comment>
<dbReference type="Gene3D" id="3.30.70.890">
    <property type="entry name" value="GHMP kinase, C-terminal domain"/>
    <property type="match status" value="1"/>
</dbReference>
<evidence type="ECO:0000313" key="16">
    <source>
        <dbReference type="EMBL" id="MDQ2586039.1"/>
    </source>
</evidence>
<evidence type="ECO:0000256" key="11">
    <source>
        <dbReference type="ARBA" id="ARBA00049375"/>
    </source>
</evidence>
<dbReference type="InterPro" id="IPR036554">
    <property type="entry name" value="GHMP_kinase_C_sf"/>
</dbReference>
<dbReference type="Pfam" id="PF00288">
    <property type="entry name" value="GHMP_kinases_N"/>
    <property type="match status" value="1"/>
</dbReference>
<comment type="function">
    <text evidence="12 13">Catalyzes the ATP-dependent phosphorylation of L-homoserine to L-homoserine phosphate.</text>
</comment>
<evidence type="ECO:0000256" key="7">
    <source>
        <dbReference type="ARBA" id="ARBA00022697"/>
    </source>
</evidence>
<dbReference type="PANTHER" id="PTHR20861:SF1">
    <property type="entry name" value="HOMOSERINE KINASE"/>
    <property type="match status" value="1"/>
</dbReference>
<proteinExistence type="inferred from homology"/>
<keyword evidence="10 13" id="KW-0067">ATP-binding</keyword>
<accession>A0ABU0X607</accession>
<dbReference type="GO" id="GO:0016301">
    <property type="term" value="F:kinase activity"/>
    <property type="evidence" value="ECO:0007669"/>
    <property type="project" value="UniProtKB-KW"/>
</dbReference>
<evidence type="ECO:0000256" key="13">
    <source>
        <dbReference type="HAMAP-Rule" id="MF_00384"/>
    </source>
</evidence>